<dbReference type="Pfam" id="PF04480">
    <property type="entry name" value="DUF559"/>
    <property type="match status" value="1"/>
</dbReference>
<dbReference type="EMBL" id="JBAPLU010000001">
    <property type="protein sequence ID" value="MEI4270374.1"/>
    <property type="molecule type" value="Genomic_DNA"/>
</dbReference>
<sequence length="92" mass="10352">MVLWRAGLRPESQHVVVDGRGGFVARVDLAFPRQRVAVEYDGAWHGEPGQFARDRRRLNALQAAGWRVLHVTAADLHRPEALVARVRALLHV</sequence>
<feature type="domain" description="DUF559" evidence="1">
    <location>
        <begin position="27"/>
        <end position="80"/>
    </location>
</feature>
<gene>
    <name evidence="2" type="ORF">TEK04_01440</name>
</gene>
<dbReference type="Gene3D" id="3.40.960.10">
    <property type="entry name" value="VSR Endonuclease"/>
    <property type="match status" value="1"/>
</dbReference>
<dbReference type="SUPFAM" id="SSF52980">
    <property type="entry name" value="Restriction endonuclease-like"/>
    <property type="match status" value="1"/>
</dbReference>
<protein>
    <submittedName>
        <fullName evidence="2">DUF559 domain-containing protein</fullName>
    </submittedName>
</protein>
<dbReference type="RefSeq" id="WP_336402515.1">
    <property type="nucleotide sequence ID" value="NZ_JBAPLU010000001.1"/>
</dbReference>
<comment type="caution">
    <text evidence="2">The sequence shown here is derived from an EMBL/GenBank/DDBJ whole genome shotgun (WGS) entry which is preliminary data.</text>
</comment>
<evidence type="ECO:0000259" key="1">
    <source>
        <dbReference type="Pfam" id="PF04480"/>
    </source>
</evidence>
<reference evidence="2 3" key="1">
    <citation type="submission" date="2024-03" db="EMBL/GenBank/DDBJ databases">
        <title>Draft genome sequence of Klenkia sp. LSe6-5.</title>
        <authorList>
            <person name="Duangmal K."/>
            <person name="Chantavorakit T."/>
        </authorList>
    </citation>
    <scope>NUCLEOTIDE SEQUENCE [LARGE SCALE GENOMIC DNA]</scope>
    <source>
        <strain evidence="2 3">LSe6-5</strain>
    </source>
</reference>
<dbReference type="InterPro" id="IPR011335">
    <property type="entry name" value="Restrct_endonuc-II-like"/>
</dbReference>
<accession>A0ABU8DNH6</accession>
<dbReference type="InterPro" id="IPR007569">
    <property type="entry name" value="DUF559"/>
</dbReference>
<keyword evidence="3" id="KW-1185">Reference proteome</keyword>
<dbReference type="Proteomes" id="UP001361570">
    <property type="component" value="Unassembled WGS sequence"/>
</dbReference>
<proteinExistence type="predicted"/>
<organism evidence="2 3">
    <name type="scientific">Klenkia sesuvii</name>
    <dbReference type="NCBI Taxonomy" id="3103137"/>
    <lineage>
        <taxon>Bacteria</taxon>
        <taxon>Bacillati</taxon>
        <taxon>Actinomycetota</taxon>
        <taxon>Actinomycetes</taxon>
        <taxon>Geodermatophilales</taxon>
        <taxon>Geodermatophilaceae</taxon>
        <taxon>Klenkia</taxon>
    </lineage>
</organism>
<evidence type="ECO:0000313" key="3">
    <source>
        <dbReference type="Proteomes" id="UP001361570"/>
    </source>
</evidence>
<name>A0ABU8DNH6_9ACTN</name>
<evidence type="ECO:0000313" key="2">
    <source>
        <dbReference type="EMBL" id="MEI4270374.1"/>
    </source>
</evidence>